<accession>A0A1H4QXH9</accession>
<keyword evidence="2" id="KW-0031">Aminopeptidase</keyword>
<keyword evidence="2" id="KW-0645">Protease</keyword>
<evidence type="ECO:0000259" key="1">
    <source>
        <dbReference type="Pfam" id="PF00561"/>
    </source>
</evidence>
<dbReference type="Pfam" id="PF00561">
    <property type="entry name" value="Abhydrolase_1"/>
    <property type="match status" value="1"/>
</dbReference>
<gene>
    <name evidence="2" type="ORF">SAMN05444164_1368</name>
</gene>
<dbReference type="InterPro" id="IPR029058">
    <property type="entry name" value="AB_hydrolase_fold"/>
</dbReference>
<dbReference type="Gene3D" id="3.40.50.1820">
    <property type="entry name" value="alpha/beta hydrolase"/>
    <property type="match status" value="1"/>
</dbReference>
<dbReference type="AlphaFoldDB" id="A0A1H4QXH9"/>
<sequence>MKRGILVLLSLSVVITGAYFTASKWAIRHETLMFKDPTRDERPVAVDVAVRFDKEMQADAGMIKLPVAILNHGNTVKFTEYSFLANVFAARGYLTVSIQNDLPSDGPMVTKVGELYVGRLPQYQRGITNIKFAIEEMKKRQPNADYSKLTMVGHSNGGDIAMYFAKQYPDEIKKVVTLDNLRVPFMTDGKFKILSFRSHDSHFKPDPGVVPDEEECEKAGITVVNTNFQHNDMRDTGPEKAKDSIQAMLDKFLADTDSDVAAVDTRNAPLKILEPGPVSLYVPVEKPPQTFGEKVKKSLSFTKSETKKDPSVTN</sequence>
<reference evidence="2 3" key="1">
    <citation type="submission" date="2016-10" db="EMBL/GenBank/DDBJ databases">
        <authorList>
            <person name="de Groot N.N."/>
        </authorList>
    </citation>
    <scope>NUCLEOTIDE SEQUENCE [LARGE SCALE GENOMIC DNA]</scope>
    <source>
        <strain evidence="2 3">MT12</strain>
    </source>
</reference>
<dbReference type="InterPro" id="IPR000073">
    <property type="entry name" value="AB_hydrolase_1"/>
</dbReference>
<organism evidence="2 3">
    <name type="scientific">Bradyrhizobium erythrophlei</name>
    <dbReference type="NCBI Taxonomy" id="1437360"/>
    <lineage>
        <taxon>Bacteria</taxon>
        <taxon>Pseudomonadati</taxon>
        <taxon>Pseudomonadota</taxon>
        <taxon>Alphaproteobacteria</taxon>
        <taxon>Hyphomicrobiales</taxon>
        <taxon>Nitrobacteraceae</taxon>
        <taxon>Bradyrhizobium</taxon>
    </lineage>
</organism>
<protein>
    <submittedName>
        <fullName evidence="2">Serine aminopeptidase, S33</fullName>
    </submittedName>
</protein>
<feature type="domain" description="AB hydrolase-1" evidence="1">
    <location>
        <begin position="146"/>
        <end position="188"/>
    </location>
</feature>
<evidence type="ECO:0000313" key="3">
    <source>
        <dbReference type="Proteomes" id="UP000198992"/>
    </source>
</evidence>
<evidence type="ECO:0000313" key="2">
    <source>
        <dbReference type="EMBL" id="SEC24303.1"/>
    </source>
</evidence>
<proteinExistence type="predicted"/>
<dbReference type="RefSeq" id="WP_092114842.1">
    <property type="nucleotide sequence ID" value="NZ_FNTH01000001.1"/>
</dbReference>
<dbReference type="EMBL" id="FNTH01000001">
    <property type="protein sequence ID" value="SEC24303.1"/>
    <property type="molecule type" value="Genomic_DNA"/>
</dbReference>
<keyword evidence="2" id="KW-0378">Hydrolase</keyword>
<dbReference type="Proteomes" id="UP000198992">
    <property type="component" value="Unassembled WGS sequence"/>
</dbReference>
<name>A0A1H4QXH9_9BRAD</name>
<dbReference type="OrthoDB" id="9814760at2"/>
<dbReference type="GO" id="GO:0004177">
    <property type="term" value="F:aminopeptidase activity"/>
    <property type="evidence" value="ECO:0007669"/>
    <property type="project" value="UniProtKB-KW"/>
</dbReference>
<dbReference type="SUPFAM" id="SSF53474">
    <property type="entry name" value="alpha/beta-Hydrolases"/>
    <property type="match status" value="1"/>
</dbReference>